<keyword evidence="3" id="KW-1185">Reference proteome</keyword>
<evidence type="ECO:0000313" key="3">
    <source>
        <dbReference type="Proteomes" id="UP000541444"/>
    </source>
</evidence>
<evidence type="ECO:0000313" key="2">
    <source>
        <dbReference type="EMBL" id="KAF6145923.1"/>
    </source>
</evidence>
<protein>
    <submittedName>
        <fullName evidence="2">Uncharacterized protein</fullName>
    </submittedName>
</protein>
<accession>A0A7J7LTE5</accession>
<feature type="compositionally biased region" description="Polar residues" evidence="1">
    <location>
        <begin position="27"/>
        <end position="57"/>
    </location>
</feature>
<organism evidence="2 3">
    <name type="scientific">Kingdonia uniflora</name>
    <dbReference type="NCBI Taxonomy" id="39325"/>
    <lineage>
        <taxon>Eukaryota</taxon>
        <taxon>Viridiplantae</taxon>
        <taxon>Streptophyta</taxon>
        <taxon>Embryophyta</taxon>
        <taxon>Tracheophyta</taxon>
        <taxon>Spermatophyta</taxon>
        <taxon>Magnoliopsida</taxon>
        <taxon>Ranunculales</taxon>
        <taxon>Circaeasteraceae</taxon>
        <taxon>Kingdonia</taxon>
    </lineage>
</organism>
<dbReference type="Proteomes" id="UP000541444">
    <property type="component" value="Unassembled WGS sequence"/>
</dbReference>
<sequence length="81" mass="8832">MPMTSKKAKEIRGAEVPKSGPNGDSEGIQNMRPSHGRTSGPTRRSTKGQWTPEEWTSSRCISKDTCLMIGDGLNLQSKVDV</sequence>
<dbReference type="EMBL" id="JACGCM010002024">
    <property type="protein sequence ID" value="KAF6145923.1"/>
    <property type="molecule type" value="Genomic_DNA"/>
</dbReference>
<feature type="region of interest" description="Disordered" evidence="1">
    <location>
        <begin position="1"/>
        <end position="57"/>
    </location>
</feature>
<gene>
    <name evidence="2" type="ORF">GIB67_010969</name>
</gene>
<proteinExistence type="predicted"/>
<reference evidence="2 3" key="1">
    <citation type="journal article" date="2020" name="IScience">
        <title>Genome Sequencing of the Endangered Kingdonia uniflora (Circaeasteraceae, Ranunculales) Reveals Potential Mechanisms of Evolutionary Specialization.</title>
        <authorList>
            <person name="Sun Y."/>
            <person name="Deng T."/>
            <person name="Zhang A."/>
            <person name="Moore M.J."/>
            <person name="Landis J.B."/>
            <person name="Lin N."/>
            <person name="Zhang H."/>
            <person name="Zhang X."/>
            <person name="Huang J."/>
            <person name="Zhang X."/>
            <person name="Sun H."/>
            <person name="Wang H."/>
        </authorList>
    </citation>
    <scope>NUCLEOTIDE SEQUENCE [LARGE SCALE GENOMIC DNA]</scope>
    <source>
        <strain evidence="2">TB1705</strain>
        <tissue evidence="2">Leaf</tissue>
    </source>
</reference>
<comment type="caution">
    <text evidence="2">The sequence shown here is derived from an EMBL/GenBank/DDBJ whole genome shotgun (WGS) entry which is preliminary data.</text>
</comment>
<evidence type="ECO:0000256" key="1">
    <source>
        <dbReference type="SAM" id="MobiDB-lite"/>
    </source>
</evidence>
<name>A0A7J7LTE5_9MAGN</name>
<dbReference type="AlphaFoldDB" id="A0A7J7LTE5"/>